<evidence type="ECO:0000256" key="2">
    <source>
        <dbReference type="SAM" id="SignalP"/>
    </source>
</evidence>
<evidence type="ECO:0000313" key="4">
    <source>
        <dbReference type="EMBL" id="OGX87849.1"/>
    </source>
</evidence>
<evidence type="ECO:0000259" key="3">
    <source>
        <dbReference type="Pfam" id="PF13628"/>
    </source>
</evidence>
<protein>
    <recommendedName>
        <fullName evidence="3">DUF4142 domain-containing protein</fullName>
    </recommendedName>
</protein>
<dbReference type="InterPro" id="IPR012347">
    <property type="entry name" value="Ferritin-like"/>
</dbReference>
<keyword evidence="2" id="KW-0732">Signal</keyword>
<feature type="signal peptide" evidence="2">
    <location>
        <begin position="1"/>
        <end position="23"/>
    </location>
</feature>
<evidence type="ECO:0000256" key="1">
    <source>
        <dbReference type="SAM" id="MobiDB-lite"/>
    </source>
</evidence>
<dbReference type="Proteomes" id="UP000177791">
    <property type="component" value="Unassembled WGS sequence"/>
</dbReference>
<dbReference type="STRING" id="1908236.BEN48_11030"/>
<dbReference type="OrthoDB" id="883203at2"/>
<dbReference type="PANTHER" id="PTHR38593:SF1">
    <property type="entry name" value="BLR2558 PROTEIN"/>
    <property type="match status" value="1"/>
</dbReference>
<gene>
    <name evidence="4" type="ORF">BEN48_11030</name>
</gene>
<proteinExistence type="predicted"/>
<dbReference type="AlphaFoldDB" id="A0A1G1TAD8"/>
<feature type="compositionally biased region" description="Low complexity" evidence="1">
    <location>
        <begin position="66"/>
        <end position="79"/>
    </location>
</feature>
<dbReference type="Pfam" id="PF13628">
    <property type="entry name" value="DUF4142"/>
    <property type="match status" value="1"/>
</dbReference>
<dbReference type="Gene3D" id="1.20.1260.10">
    <property type="match status" value="1"/>
</dbReference>
<feature type="region of interest" description="Disordered" evidence="1">
    <location>
        <begin position="33"/>
        <end position="79"/>
    </location>
</feature>
<name>A0A1G1TAD8_9BACT</name>
<dbReference type="EMBL" id="MDZC01000028">
    <property type="protein sequence ID" value="OGX87849.1"/>
    <property type="molecule type" value="Genomic_DNA"/>
</dbReference>
<evidence type="ECO:0000313" key="5">
    <source>
        <dbReference type="Proteomes" id="UP000177791"/>
    </source>
</evidence>
<dbReference type="PANTHER" id="PTHR38593">
    <property type="entry name" value="BLR2558 PROTEIN"/>
    <property type="match status" value="1"/>
</dbReference>
<comment type="caution">
    <text evidence="4">The sequence shown here is derived from an EMBL/GenBank/DDBJ whole genome shotgun (WGS) entry which is preliminary data.</text>
</comment>
<feature type="chain" id="PRO_5009579265" description="DUF4142 domain-containing protein" evidence="2">
    <location>
        <begin position="24"/>
        <end position="245"/>
    </location>
</feature>
<dbReference type="InterPro" id="IPR025419">
    <property type="entry name" value="DUF4142"/>
</dbReference>
<keyword evidence="5" id="KW-1185">Reference proteome</keyword>
<dbReference type="PROSITE" id="PS51257">
    <property type="entry name" value="PROKAR_LIPOPROTEIN"/>
    <property type="match status" value="1"/>
</dbReference>
<reference evidence="4 5" key="1">
    <citation type="submission" date="2016-08" db="EMBL/GenBank/DDBJ databases">
        <title>Hymenobacter coccineus sp. nov., Hymenobacter lapidarius sp. nov. and Hymenobacter glacialis sp. nov., isolated from Antarctic soil.</title>
        <authorList>
            <person name="Sedlacek I."/>
            <person name="Kralova S."/>
            <person name="Kyrova K."/>
            <person name="Maslanova I."/>
            <person name="Stankova E."/>
            <person name="Vrbovska V."/>
            <person name="Nemec M."/>
            <person name="Bartak M."/>
            <person name="Svec P."/>
            <person name="Busse H.-J."/>
            <person name="Pantucek R."/>
        </authorList>
    </citation>
    <scope>NUCLEOTIDE SEQUENCE [LARGE SCALE GENOMIC DNA]</scope>
    <source>
        <strain evidence="4 5">CCM 8648</strain>
    </source>
</reference>
<sequence>MKTMKVIAYLLVASASVIGTACSSTEATISNAGGTGSTAVSVSDSADATRMGTDTNPTPDANSGMANNGALPGSGAASSDAAMGTRGMAATPEMTAFMGTFATMKDPVFLMNAASSNLLEIQVGKLALQQASRGEVKQFAQMMVSHHTQATQELKNVASPLGVKLPQAMMPAHQAMLDQLKSKTGKDFDEAYMDMMETAHKMDVAMFQAKSMTAEMQTVKGFANRTLTMLRSHQTSANKIEKKVD</sequence>
<feature type="compositionally biased region" description="Polar residues" evidence="1">
    <location>
        <begin position="52"/>
        <end position="65"/>
    </location>
</feature>
<accession>A0A1G1TAD8</accession>
<organism evidence="4 5">
    <name type="scientific">Hymenobacter glacialis</name>
    <dbReference type="NCBI Taxonomy" id="1908236"/>
    <lineage>
        <taxon>Bacteria</taxon>
        <taxon>Pseudomonadati</taxon>
        <taxon>Bacteroidota</taxon>
        <taxon>Cytophagia</taxon>
        <taxon>Cytophagales</taxon>
        <taxon>Hymenobacteraceae</taxon>
        <taxon>Hymenobacter</taxon>
    </lineage>
</organism>
<feature type="compositionally biased region" description="Low complexity" evidence="1">
    <location>
        <begin position="37"/>
        <end position="49"/>
    </location>
</feature>
<feature type="domain" description="DUF4142" evidence="3">
    <location>
        <begin position="105"/>
        <end position="239"/>
    </location>
</feature>
<dbReference type="RefSeq" id="WP_070732942.1">
    <property type="nucleotide sequence ID" value="NZ_MDZC01000028.1"/>
</dbReference>